<organism evidence="2 3">
    <name type="scientific">Aerophobetes bacterium</name>
    <dbReference type="NCBI Taxonomy" id="2030807"/>
    <lineage>
        <taxon>Bacteria</taxon>
        <taxon>Candidatus Aerophobota</taxon>
    </lineage>
</organism>
<evidence type="ECO:0000313" key="3">
    <source>
        <dbReference type="Proteomes" id="UP000316360"/>
    </source>
</evidence>
<dbReference type="InterPro" id="IPR001173">
    <property type="entry name" value="Glyco_trans_2-like"/>
</dbReference>
<dbReference type="PROSITE" id="PS51038">
    <property type="entry name" value="BAH"/>
    <property type="match status" value="1"/>
</dbReference>
<feature type="domain" description="BAH" evidence="1">
    <location>
        <begin position="4"/>
        <end position="149"/>
    </location>
</feature>
<feature type="non-terminal residue" evidence="2">
    <location>
        <position position="1"/>
    </location>
</feature>
<comment type="caution">
    <text evidence="2">The sequence shown here is derived from an EMBL/GenBank/DDBJ whole genome shotgun (WGS) entry which is preliminary data.</text>
</comment>
<proteinExistence type="predicted"/>
<dbReference type="Proteomes" id="UP000316360">
    <property type="component" value="Unassembled WGS sequence"/>
</dbReference>
<accession>A0A523RNW5</accession>
<dbReference type="PANTHER" id="PTHR43179">
    <property type="entry name" value="RHAMNOSYLTRANSFERASE WBBL"/>
    <property type="match status" value="1"/>
</dbReference>
<gene>
    <name evidence="2" type="ORF">E3J84_07495</name>
</gene>
<protein>
    <submittedName>
        <fullName evidence="2">Glycosyltransferase family 2 protein</fullName>
    </submittedName>
</protein>
<dbReference type="GO" id="GO:0016740">
    <property type="term" value="F:transferase activity"/>
    <property type="evidence" value="ECO:0007669"/>
    <property type="project" value="UniProtKB-KW"/>
</dbReference>
<dbReference type="EMBL" id="SOKJ01000427">
    <property type="protein sequence ID" value="TET07369.1"/>
    <property type="molecule type" value="Genomic_DNA"/>
</dbReference>
<evidence type="ECO:0000313" key="2">
    <source>
        <dbReference type="EMBL" id="TET07369.1"/>
    </source>
</evidence>
<dbReference type="SUPFAM" id="SSF53448">
    <property type="entry name" value="Nucleotide-diphospho-sugar transferases"/>
    <property type="match status" value="1"/>
</dbReference>
<dbReference type="GO" id="GO:0003682">
    <property type="term" value="F:chromatin binding"/>
    <property type="evidence" value="ECO:0007669"/>
    <property type="project" value="InterPro"/>
</dbReference>
<dbReference type="InterPro" id="IPR001025">
    <property type="entry name" value="BAH_dom"/>
</dbReference>
<keyword evidence="2" id="KW-0808">Transferase</keyword>
<dbReference type="AlphaFoldDB" id="A0A523RNW5"/>
<evidence type="ECO:0000259" key="1">
    <source>
        <dbReference type="PROSITE" id="PS51038"/>
    </source>
</evidence>
<dbReference type="PANTHER" id="PTHR43179:SF7">
    <property type="entry name" value="RHAMNOSYLTRANSFERASE WBBL"/>
    <property type="match status" value="1"/>
</dbReference>
<sequence length="253" mass="29851">NEGFSRAKGRYVLILNPDTEVVNDALLKMVQYLELHEEAGAVSGRFLYPDGTFQRYYNRFPTFSSMITKWFLPSKISYKLKPTRSYFMLDDDFDKLIEVEQPAGACIMVRRELFLNEDLMDEKFPIFFGDVDLCRRIYSKGLKIFVLPQAKIFHHMAKGGSEQAKRSLFLYVEYFLSMIDYFSKHQGMVKAGLLKAFFSIGFMVRSKVFLMEAIWGRKSWDEFNYALKVFYLFLTRRYVFSREPVLGTRENLR</sequence>
<name>A0A523RNW5_UNCAE</name>
<reference evidence="2 3" key="1">
    <citation type="submission" date="2019-03" db="EMBL/GenBank/DDBJ databases">
        <title>Metabolic potential of uncultured bacteria and archaea associated with petroleum seepage in deep-sea sediments.</title>
        <authorList>
            <person name="Dong X."/>
            <person name="Hubert C."/>
        </authorList>
    </citation>
    <scope>NUCLEOTIDE SEQUENCE [LARGE SCALE GENOMIC DNA]</scope>
    <source>
        <strain evidence="2">E44_bin7</strain>
    </source>
</reference>
<dbReference type="InterPro" id="IPR029044">
    <property type="entry name" value="Nucleotide-diphossugar_trans"/>
</dbReference>
<dbReference type="Pfam" id="PF00535">
    <property type="entry name" value="Glycos_transf_2"/>
    <property type="match status" value="1"/>
</dbReference>
<dbReference type="Gene3D" id="3.90.550.10">
    <property type="entry name" value="Spore Coat Polysaccharide Biosynthesis Protein SpsA, Chain A"/>
    <property type="match status" value="1"/>
</dbReference>